<keyword evidence="2" id="KW-1185">Reference proteome</keyword>
<gene>
    <name evidence="1" type="ORF">N5A92_22920</name>
</gene>
<dbReference type="Proteomes" id="UP001320831">
    <property type="component" value="Unassembled WGS sequence"/>
</dbReference>
<dbReference type="EMBL" id="JAOCZP010000009">
    <property type="protein sequence ID" value="MCT7377879.1"/>
    <property type="molecule type" value="Genomic_DNA"/>
</dbReference>
<protein>
    <recommendedName>
        <fullName evidence="3">Peptidase M4 family protein</fullName>
    </recommendedName>
</protein>
<proteinExistence type="predicted"/>
<accession>A0ABT2LUW2</accession>
<evidence type="ECO:0000313" key="2">
    <source>
        <dbReference type="Proteomes" id="UP001320831"/>
    </source>
</evidence>
<sequence>MADELRLKAYQPAQEGVGTRFWVYPQAPLLSGYEQPDRIWLPILPDEIGDGPSDTMMYVADPLFDKQPYGSTWLPPFDGARRRPARSGPDRHFDNYDPQDRSFLAVHAYACVRFVLGVWQSYLGHPVRWFFDQTFERLEIIPLVDWENAQAGYGFLELGYSRVGGVMHPYALNLDTIAHEVGHFISLGELGVPTAVSPDSDFFPFAEAFSDLVSLITFLHFDSAIDRLLRRTRGNLLIYNELNRFAEMSPETQIRLATNFRRMSEVTQEAHDRALPFIGAVFDSIVELYHRELVRNGCADPRLLDSDLRQFSQDDWNGFRELTEEAFRTRPHLFRSALTFARDAIGQALATSLASLDANSLRLDRAADAVAVAADGAARERLEVNFLWREIIRPSARMSLGRRGP</sequence>
<evidence type="ECO:0008006" key="3">
    <source>
        <dbReference type="Google" id="ProtNLM"/>
    </source>
</evidence>
<dbReference type="SUPFAM" id="SSF55486">
    <property type="entry name" value="Metalloproteases ('zincins'), catalytic domain"/>
    <property type="match status" value="1"/>
</dbReference>
<dbReference type="RefSeq" id="WP_260906591.1">
    <property type="nucleotide sequence ID" value="NZ_JAOCZP010000009.1"/>
</dbReference>
<organism evidence="1 2">
    <name type="scientific">Chelativorans salis</name>
    <dbReference type="NCBI Taxonomy" id="2978478"/>
    <lineage>
        <taxon>Bacteria</taxon>
        <taxon>Pseudomonadati</taxon>
        <taxon>Pseudomonadota</taxon>
        <taxon>Alphaproteobacteria</taxon>
        <taxon>Hyphomicrobiales</taxon>
        <taxon>Phyllobacteriaceae</taxon>
        <taxon>Chelativorans</taxon>
    </lineage>
</organism>
<reference evidence="1 2" key="1">
    <citation type="submission" date="2022-09" db="EMBL/GenBank/DDBJ databases">
        <title>Chelativorans salina sp. nov., a novel slightly halophilic bacterium isolated from a saline lake sediment enrichment.</title>
        <authorList>
            <person name="Gao L."/>
            <person name="Fang B.-Z."/>
            <person name="Li W.-J."/>
        </authorList>
    </citation>
    <scope>NUCLEOTIDE SEQUENCE [LARGE SCALE GENOMIC DNA]</scope>
    <source>
        <strain evidence="1 2">EGI FJ00035</strain>
    </source>
</reference>
<comment type="caution">
    <text evidence="1">The sequence shown here is derived from an EMBL/GenBank/DDBJ whole genome shotgun (WGS) entry which is preliminary data.</text>
</comment>
<evidence type="ECO:0000313" key="1">
    <source>
        <dbReference type="EMBL" id="MCT7377879.1"/>
    </source>
</evidence>
<name>A0ABT2LUW2_9HYPH</name>